<feature type="region of interest" description="Disordered" evidence="2">
    <location>
        <begin position="1230"/>
        <end position="1287"/>
    </location>
</feature>
<feature type="compositionally biased region" description="Basic residues" evidence="2">
    <location>
        <begin position="1242"/>
        <end position="1253"/>
    </location>
</feature>
<feature type="coiled-coil region" evidence="1">
    <location>
        <begin position="499"/>
        <end position="874"/>
    </location>
</feature>
<feature type="coiled-coil region" evidence="1">
    <location>
        <begin position="932"/>
        <end position="998"/>
    </location>
</feature>
<evidence type="ECO:0000313" key="3">
    <source>
        <dbReference type="Proteomes" id="UP000036681"/>
    </source>
</evidence>
<accession>A0A9J2Q275</accession>
<sequence length="1287" mass="147250">MNAERANSVRSWFISFAGTLGVSPVHGFSELWRQHIVTVVHFLETGEQRVMEETSAALAYDKAVQFLNRATGERAITEQLNAESAATGDNLEVVKFMVAIMNEMRITHADLLDPQYGLDPSVFQHLKEIFRYLDEQSKWDTIDSWPAILSQGLAEELHNEMKPPTTPKQSARIRGPHFASSQRRKPSTAGQSPLAEVLSSPRIKEARLLREKDSEIRRLRERCDALEYEKDLIETRMSRMAQDLEKFSKRAEEKAALAVRYESECCALKAEVDDWKEKAAQSHAAVGDSQRMINDLHQLKVINQEEIRRLEFECNEKMMEIQVANEHNISLTKTVAELRNQNDSYLQQLRSMSDTVEDSRRTIMAIGKEKEEMEMLIGSLRERIRQEQRDHELQLSIQVERSNDLAAQLNIHQRELEEEQPKEELREQVRQMRAHSSDLEKQLAGLRSELGIARAQYAHMCTEKEEMMESLSALQNSFNQVTDKKLELECRLAMTQSTLDGRELERARLQDRVESQEKELKRIHDINIQNMKEAAIEKRKYEEQLDILNDSLLKANRDAEEAKHNALKEKSGIEARLSSLMKDKEALKGEIASMKETLAKRESELSSQLMEKSLALNELEAETRDASAEAVRQLAAIEKEKSHLEKMLAEHAVTISSLHFEINQNHEKMSALEVAKAELESAVRQLTGQLEATSGDRADAEKSAAEIRDRLRMAQNEARESREQLCLLSKRYEDTKAEMTRITTECDEKRKEMEEKIMVLKADARKREQSLKMQLLASEKEATEELRKENAALKAQVETTELHNTQLETSLSNALDDIRRLKVEKAAYTEESAIRLSSLSEQMECEKQELNAKLVALEEKCARLAADKMALSETVARSEAVMHSELRHLRCEHDSLWEEARGIRLLYDTVSVQYGRSVETIEQRDASCVAHIEALRNDRKIKEEAIRDLTRALDNMRKKNITDISQRDERILALETEREEMLRELDETKANLACCQCNLEVISIKLNEARDEIKKNAQRNDQNTDLAVKNGELSNHCKELQKKLDKTREELNDLIAEKEELLARLEVEGRRYAELREELSMSRETFKPARDVEAIFSSVRESFPSTRQSIDRRSLFSMTGAPHPKPDGSDEGDNMISTTVSGGAYAVNIPEAVTVPSEPIFTTTPPRNSTWLASQFSSNNLSSDSLDSVNSVRMRELQKRNTMYPPHLRSAYPLEVSSRFSERDIHEDEFRNSENFVPPPGHGKHKGPKHSLHKIGDRLSRMLPGARDTPKSSTLPRSAKKPFAPRN</sequence>
<keyword evidence="3" id="KW-1185">Reference proteome</keyword>
<name>A0A9J2Q275_ASCLU</name>
<feature type="coiled-coil region" evidence="1">
    <location>
        <begin position="328"/>
        <end position="456"/>
    </location>
</feature>
<protein>
    <submittedName>
        <fullName evidence="4">HOOK N-terminal domain-containing protein</fullName>
    </submittedName>
</protein>
<proteinExistence type="predicted"/>
<evidence type="ECO:0000313" key="4">
    <source>
        <dbReference type="WBParaSite" id="ALUE_0001649601-mRNA-1"/>
    </source>
</evidence>
<feature type="region of interest" description="Disordered" evidence="2">
    <location>
        <begin position="160"/>
        <end position="196"/>
    </location>
</feature>
<reference evidence="4" key="1">
    <citation type="submission" date="2023-03" db="UniProtKB">
        <authorList>
            <consortium name="WormBaseParasite"/>
        </authorList>
    </citation>
    <scope>IDENTIFICATION</scope>
</reference>
<evidence type="ECO:0000256" key="1">
    <source>
        <dbReference type="SAM" id="Coils"/>
    </source>
</evidence>
<feature type="coiled-coil region" evidence="1">
    <location>
        <begin position="209"/>
        <end position="236"/>
    </location>
</feature>
<feature type="coiled-coil region" evidence="1">
    <location>
        <begin position="1030"/>
        <end position="1078"/>
    </location>
</feature>
<organism evidence="3 4">
    <name type="scientific">Ascaris lumbricoides</name>
    <name type="common">Giant roundworm</name>
    <dbReference type="NCBI Taxonomy" id="6252"/>
    <lineage>
        <taxon>Eukaryota</taxon>
        <taxon>Metazoa</taxon>
        <taxon>Ecdysozoa</taxon>
        <taxon>Nematoda</taxon>
        <taxon>Chromadorea</taxon>
        <taxon>Rhabditida</taxon>
        <taxon>Spirurina</taxon>
        <taxon>Ascaridomorpha</taxon>
        <taxon>Ascaridoidea</taxon>
        <taxon>Ascarididae</taxon>
        <taxon>Ascaris</taxon>
    </lineage>
</organism>
<dbReference type="WBParaSite" id="ALUE_0001649601-mRNA-1">
    <property type="protein sequence ID" value="ALUE_0001649601-mRNA-1"/>
    <property type="gene ID" value="ALUE_0001649601"/>
</dbReference>
<keyword evidence="1" id="KW-0175">Coiled coil</keyword>
<evidence type="ECO:0000256" key="2">
    <source>
        <dbReference type="SAM" id="MobiDB-lite"/>
    </source>
</evidence>
<dbReference type="Proteomes" id="UP000036681">
    <property type="component" value="Unplaced"/>
</dbReference>
<feature type="region of interest" description="Disordered" evidence="2">
    <location>
        <begin position="1114"/>
        <end position="1133"/>
    </location>
</feature>